<keyword evidence="5 6" id="KW-0472">Membrane</keyword>
<evidence type="ECO:0000256" key="5">
    <source>
        <dbReference type="ARBA" id="ARBA00023136"/>
    </source>
</evidence>
<evidence type="ECO:0000313" key="8">
    <source>
        <dbReference type="EMBL" id="MCW7553421.1"/>
    </source>
</evidence>
<keyword evidence="9" id="KW-1185">Reference proteome</keyword>
<sequence length="783" mass="85683">MIHKTRLLCLENNKHSIHLGSCVFTYIAAIALVTQCLGQSFSLCLKVIGVLLLPLIPLCVGCSRLRIPAVFYLLGLSAGFFHAVNTQSHWVEDDLFGQVLTMKVKVQGLSSDLGDFQRFNASVLPGQGALFKGQSLKQLRLSWYGGPELQPGDQWLLTVKLKPPLGNSSPGAFDMQAWAAREGIQATGYVVSGIWLGEGGFSLADWRDRLRQSIAIKVKSLLPGDSSGLLIALMTGDKSGVSPDQWQQLNQTGTTHLMVISGLHIGLVAGLGFWLTLMLGRLGLLPLNRVPVPVIASVIALLMAFSYAILAGFTVPVQRALVMTGMALSGPLLGIRAKPSTLYLLALALVLTIDPLAMTSAGFWYSFSAVAVLLYGFVGRLGMNEHWQRWGHPQWLVFLLLFPLLQFNGQGVSLLSPVINLIAIPLIAGLMVPVALFALLLSLFSLTLFQWLLVLLDRLMSYFLLGLGWLDQPMFKSLVVERHDVGMVGVSFALLAVFILLAPRAFVFIRLVPVLLLPWLLPKQKTPEPGLAEIAVLDVGQGLSVLIRTHSHSLLYDTGDAVSPRYSMAERVVVPYLRQQKISSLERVVISHGDRDHAGGLDSLMSSVHVSSVWAGSGVADYSGYIHPCEPGVFWEWDQVRFEFLAGSGSQTMTNDRSCVLKVTANGQSLLLTGDISWRVEKALLKGSKVLKSDYLLLPHHGSRYSGSSAFLNAVQPEVTLISAGYLNRFGHPSAEVLDRLEALETDVFNTATGGTLEFTLGLPVDLRPWRQRRSHYWQRPLL</sequence>
<dbReference type="PANTHER" id="PTHR30619:SF1">
    <property type="entry name" value="RECOMBINATION PROTEIN 2"/>
    <property type="match status" value="1"/>
</dbReference>
<evidence type="ECO:0000256" key="2">
    <source>
        <dbReference type="ARBA" id="ARBA00022475"/>
    </source>
</evidence>
<dbReference type="CDD" id="cd07731">
    <property type="entry name" value="ComA-like_MBL-fold"/>
    <property type="match status" value="1"/>
</dbReference>
<feature type="transmembrane region" description="Helical" evidence="6">
    <location>
        <begin position="290"/>
        <end position="310"/>
    </location>
</feature>
<keyword evidence="2" id="KW-1003">Cell membrane</keyword>
<name>A0ABT3MVK5_9GAMM</name>
<evidence type="ECO:0000259" key="7">
    <source>
        <dbReference type="SMART" id="SM00849"/>
    </source>
</evidence>
<accession>A0ABT3MVK5</accession>
<feature type="domain" description="Metallo-beta-lactamase" evidence="7">
    <location>
        <begin position="541"/>
        <end position="726"/>
    </location>
</feature>
<keyword evidence="3 6" id="KW-0812">Transmembrane</keyword>
<dbReference type="InterPro" id="IPR035681">
    <property type="entry name" value="ComA-like_MBL"/>
</dbReference>
<evidence type="ECO:0000256" key="3">
    <source>
        <dbReference type="ARBA" id="ARBA00022692"/>
    </source>
</evidence>
<feature type="transmembrane region" description="Helical" evidence="6">
    <location>
        <begin position="395"/>
        <end position="415"/>
    </location>
</feature>
<dbReference type="Pfam" id="PF00753">
    <property type="entry name" value="Lactamase_B"/>
    <property type="match status" value="1"/>
</dbReference>
<dbReference type="Gene3D" id="3.60.15.10">
    <property type="entry name" value="Ribonuclease Z/Hydroxyacylglutathione hydrolase-like"/>
    <property type="match status" value="1"/>
</dbReference>
<dbReference type="InterPro" id="IPR025405">
    <property type="entry name" value="DUF4131"/>
</dbReference>
<dbReference type="SUPFAM" id="SSF56281">
    <property type="entry name" value="Metallo-hydrolase/oxidoreductase"/>
    <property type="match status" value="1"/>
</dbReference>
<dbReference type="InterPro" id="IPR001279">
    <property type="entry name" value="Metallo-B-lactamas"/>
</dbReference>
<evidence type="ECO:0000256" key="6">
    <source>
        <dbReference type="SAM" id="Phobius"/>
    </source>
</evidence>
<comment type="caution">
    <text evidence="8">The sequence shown here is derived from an EMBL/GenBank/DDBJ whole genome shotgun (WGS) entry which is preliminary data.</text>
</comment>
<dbReference type="Pfam" id="PF03772">
    <property type="entry name" value="Competence"/>
    <property type="match status" value="1"/>
</dbReference>
<evidence type="ECO:0000256" key="4">
    <source>
        <dbReference type="ARBA" id="ARBA00022989"/>
    </source>
</evidence>
<proteinExistence type="predicted"/>
<dbReference type="EMBL" id="JAPFCC010000001">
    <property type="protein sequence ID" value="MCW7553421.1"/>
    <property type="molecule type" value="Genomic_DNA"/>
</dbReference>
<dbReference type="InterPro" id="IPR036866">
    <property type="entry name" value="RibonucZ/Hydroxyglut_hydro"/>
</dbReference>
<reference evidence="8 9" key="1">
    <citation type="submission" date="2022-10" db="EMBL/GenBank/DDBJ databases">
        <title>High-quality genome sequences of two octocoral-associated bacteria, Endozoicomonas euniceicola EF212 and Endozoicomonas gorgoniicola PS125.</title>
        <authorList>
            <person name="Chiou Y.-J."/>
            <person name="Chen Y.-H."/>
        </authorList>
    </citation>
    <scope>NUCLEOTIDE SEQUENCE [LARGE SCALE GENOMIC DNA]</scope>
    <source>
        <strain evidence="8 9">PS125</strain>
    </source>
</reference>
<feature type="transmembrane region" description="Helical" evidence="6">
    <location>
        <begin position="16"/>
        <end position="34"/>
    </location>
</feature>
<dbReference type="Pfam" id="PF13567">
    <property type="entry name" value="DUF4131"/>
    <property type="match status" value="1"/>
</dbReference>
<feature type="transmembrane region" description="Helical" evidence="6">
    <location>
        <begin position="40"/>
        <end position="60"/>
    </location>
</feature>
<dbReference type="InterPro" id="IPR004477">
    <property type="entry name" value="ComEC_N"/>
</dbReference>
<dbReference type="InterPro" id="IPR004797">
    <property type="entry name" value="Competence_ComEC/Rec2"/>
</dbReference>
<dbReference type="RefSeq" id="WP_262568251.1">
    <property type="nucleotide sequence ID" value="NZ_JAPFCC010000001.1"/>
</dbReference>
<dbReference type="SMART" id="SM00849">
    <property type="entry name" value="Lactamase_B"/>
    <property type="match status" value="1"/>
</dbReference>
<dbReference type="InterPro" id="IPR052159">
    <property type="entry name" value="Competence_DNA_uptake"/>
</dbReference>
<feature type="transmembrane region" description="Helical" evidence="6">
    <location>
        <begin position="257"/>
        <end position="278"/>
    </location>
</feature>
<feature type="transmembrane region" description="Helical" evidence="6">
    <location>
        <begin position="421"/>
        <end position="444"/>
    </location>
</feature>
<dbReference type="Proteomes" id="UP001209854">
    <property type="component" value="Unassembled WGS sequence"/>
</dbReference>
<feature type="transmembrane region" description="Helical" evidence="6">
    <location>
        <begin position="364"/>
        <end position="383"/>
    </location>
</feature>
<comment type="subcellular location">
    <subcellularLocation>
        <location evidence="1">Cell membrane</location>
        <topology evidence="1">Multi-pass membrane protein</topology>
    </subcellularLocation>
</comment>
<dbReference type="NCBIfam" id="TIGR00361">
    <property type="entry name" value="ComEC_Rec2"/>
    <property type="match status" value="1"/>
</dbReference>
<dbReference type="NCBIfam" id="TIGR00360">
    <property type="entry name" value="ComEC_N-term"/>
    <property type="match status" value="1"/>
</dbReference>
<keyword evidence="4 6" id="KW-1133">Transmembrane helix</keyword>
<evidence type="ECO:0000256" key="1">
    <source>
        <dbReference type="ARBA" id="ARBA00004651"/>
    </source>
</evidence>
<evidence type="ECO:0000313" key="9">
    <source>
        <dbReference type="Proteomes" id="UP001209854"/>
    </source>
</evidence>
<protein>
    <submittedName>
        <fullName evidence="8">DNA internalization-related competence protein ComEC/Rec2</fullName>
    </submittedName>
</protein>
<feature type="transmembrane region" description="Helical" evidence="6">
    <location>
        <begin position="490"/>
        <end position="517"/>
    </location>
</feature>
<organism evidence="8 9">
    <name type="scientific">Endozoicomonas gorgoniicola</name>
    <dbReference type="NCBI Taxonomy" id="1234144"/>
    <lineage>
        <taxon>Bacteria</taxon>
        <taxon>Pseudomonadati</taxon>
        <taxon>Pseudomonadota</taxon>
        <taxon>Gammaproteobacteria</taxon>
        <taxon>Oceanospirillales</taxon>
        <taxon>Endozoicomonadaceae</taxon>
        <taxon>Endozoicomonas</taxon>
    </lineage>
</organism>
<gene>
    <name evidence="8" type="ORF">NX722_12405</name>
</gene>
<feature type="transmembrane region" description="Helical" evidence="6">
    <location>
        <begin position="451"/>
        <end position="470"/>
    </location>
</feature>
<dbReference type="PANTHER" id="PTHR30619">
    <property type="entry name" value="DNA INTERNALIZATION/COMPETENCE PROTEIN COMEC/REC2"/>
    <property type="match status" value="1"/>
</dbReference>